<feature type="compositionally biased region" description="Pro residues" evidence="1">
    <location>
        <begin position="62"/>
        <end position="71"/>
    </location>
</feature>
<name>A0A699XD44_TANCI</name>
<proteinExistence type="predicted"/>
<comment type="caution">
    <text evidence="2">The sequence shown here is derived from an EMBL/GenBank/DDBJ whole genome shotgun (WGS) entry which is preliminary data.</text>
</comment>
<organism evidence="2">
    <name type="scientific">Tanacetum cinerariifolium</name>
    <name type="common">Dalmatian daisy</name>
    <name type="synonym">Chrysanthemum cinerariifolium</name>
    <dbReference type="NCBI Taxonomy" id="118510"/>
    <lineage>
        <taxon>Eukaryota</taxon>
        <taxon>Viridiplantae</taxon>
        <taxon>Streptophyta</taxon>
        <taxon>Embryophyta</taxon>
        <taxon>Tracheophyta</taxon>
        <taxon>Spermatophyta</taxon>
        <taxon>Magnoliopsida</taxon>
        <taxon>eudicotyledons</taxon>
        <taxon>Gunneridae</taxon>
        <taxon>Pentapetalae</taxon>
        <taxon>asterids</taxon>
        <taxon>campanulids</taxon>
        <taxon>Asterales</taxon>
        <taxon>Asteraceae</taxon>
        <taxon>Asteroideae</taxon>
        <taxon>Anthemideae</taxon>
        <taxon>Anthemidinae</taxon>
        <taxon>Tanacetum</taxon>
    </lineage>
</organism>
<feature type="compositionally biased region" description="Acidic residues" evidence="1">
    <location>
        <begin position="1"/>
        <end position="27"/>
    </location>
</feature>
<evidence type="ECO:0000313" key="2">
    <source>
        <dbReference type="EMBL" id="GFD54731.1"/>
    </source>
</evidence>
<dbReference type="EMBL" id="BKCJ011809475">
    <property type="protein sequence ID" value="GFD54731.1"/>
    <property type="molecule type" value="Genomic_DNA"/>
</dbReference>
<feature type="region of interest" description="Disordered" evidence="1">
    <location>
        <begin position="1"/>
        <end position="71"/>
    </location>
</feature>
<reference evidence="2" key="1">
    <citation type="journal article" date="2019" name="Sci. Rep.">
        <title>Draft genome of Tanacetum cinerariifolium, the natural source of mosquito coil.</title>
        <authorList>
            <person name="Yamashiro T."/>
            <person name="Shiraishi A."/>
            <person name="Satake H."/>
            <person name="Nakayama K."/>
        </authorList>
    </citation>
    <scope>NUCLEOTIDE SEQUENCE</scope>
</reference>
<accession>A0A699XD44</accession>
<protein>
    <submittedName>
        <fullName evidence="2">Uncharacterized protein</fullName>
    </submittedName>
</protein>
<evidence type="ECO:0000256" key="1">
    <source>
        <dbReference type="SAM" id="MobiDB-lite"/>
    </source>
</evidence>
<feature type="non-terminal residue" evidence="2">
    <location>
        <position position="71"/>
    </location>
</feature>
<gene>
    <name evidence="2" type="ORF">Tci_926700</name>
</gene>
<sequence>DDEEESLEDDEEDEMDVEADDEEEEEEHLAPVDSVVVAPTAADQAPSTEETEPFKTDESTATPPPHPAYRT</sequence>
<feature type="non-terminal residue" evidence="2">
    <location>
        <position position="1"/>
    </location>
</feature>
<dbReference type="AlphaFoldDB" id="A0A699XD44"/>